<proteinExistence type="predicted"/>
<dbReference type="EMBL" id="AOCK01000004">
    <property type="protein sequence ID" value="EMQ99077.1"/>
    <property type="molecule type" value="Genomic_DNA"/>
</dbReference>
<gene>
    <name evidence="1" type="ORF">ADIAG_01841</name>
</gene>
<reference evidence="1 2" key="1">
    <citation type="journal article" date="2013" name="Genome Announc.">
        <title>Draft Genome Sequence of Arthrobacter gangotriensis Strain Lz1yT, Isolated from a Penguin Rookery Soil Sample Collected in Antarctica, near the Indian Station Dakshin Gangotri.</title>
        <authorList>
            <person name="Shivaji S."/>
            <person name="Ara S."/>
            <person name="Bandi S."/>
            <person name="Singh A."/>
            <person name="Kumar Pinnaka A."/>
        </authorList>
    </citation>
    <scope>NUCLEOTIDE SEQUENCE [LARGE SCALE GENOMIC DNA]</scope>
    <source>
        <strain evidence="1 2">Lz1y</strain>
    </source>
</reference>
<protein>
    <submittedName>
        <fullName evidence="1">Uncharacterized protein</fullName>
    </submittedName>
</protein>
<comment type="caution">
    <text evidence="1">The sequence shown here is derived from an EMBL/GenBank/DDBJ whole genome shotgun (WGS) entry which is preliminary data.</text>
</comment>
<keyword evidence="2" id="KW-1185">Reference proteome</keyword>
<name>M7MRP3_9MICC</name>
<evidence type="ECO:0000313" key="2">
    <source>
        <dbReference type="Proteomes" id="UP000012015"/>
    </source>
</evidence>
<evidence type="ECO:0000313" key="1">
    <source>
        <dbReference type="EMBL" id="EMQ99077.1"/>
    </source>
</evidence>
<sequence>MKFLIVLLIVVAVVVVVARLRKQFSKEIDRAKEIRRSKRDDR</sequence>
<accession>M7MRP3</accession>
<dbReference type="AlphaFoldDB" id="M7MRP3"/>
<dbReference type="Proteomes" id="UP000012015">
    <property type="component" value="Unassembled WGS sequence"/>
</dbReference>
<organism evidence="1 2">
    <name type="scientific">Paeniglutamicibacter gangotriensis Lz1y</name>
    <dbReference type="NCBI Taxonomy" id="1276920"/>
    <lineage>
        <taxon>Bacteria</taxon>
        <taxon>Bacillati</taxon>
        <taxon>Actinomycetota</taxon>
        <taxon>Actinomycetes</taxon>
        <taxon>Micrococcales</taxon>
        <taxon>Micrococcaceae</taxon>
        <taxon>Paeniglutamicibacter</taxon>
    </lineage>
</organism>
<dbReference type="PATRIC" id="fig|1276920.7.peg.1840"/>
<dbReference type="RefSeq" id="WP_007271026.1">
    <property type="nucleotide sequence ID" value="NZ_AOCK01000004.1"/>
</dbReference>